<accession>A0A183TBN2</accession>
<feature type="compositionally biased region" description="Polar residues" evidence="1">
    <location>
        <begin position="74"/>
        <end position="86"/>
    </location>
</feature>
<feature type="domain" description="Death" evidence="2">
    <location>
        <begin position="6"/>
        <end position="52"/>
    </location>
</feature>
<name>A0A183TBN2_SCHSO</name>
<dbReference type="InterPro" id="IPR011029">
    <property type="entry name" value="DEATH-like_dom_sf"/>
</dbReference>
<dbReference type="InterPro" id="IPR000488">
    <property type="entry name" value="Death_dom"/>
</dbReference>
<keyword evidence="4" id="KW-1185">Reference proteome</keyword>
<evidence type="ECO:0000313" key="3">
    <source>
        <dbReference type="EMBL" id="VDM00266.1"/>
    </source>
</evidence>
<dbReference type="Proteomes" id="UP000275846">
    <property type="component" value="Unassembled WGS sequence"/>
</dbReference>
<protein>
    <submittedName>
        <fullName evidence="5">Death domain-containing protein</fullName>
    </submittedName>
</protein>
<dbReference type="CDD" id="cd01670">
    <property type="entry name" value="Death"/>
    <property type="match status" value="1"/>
</dbReference>
<dbReference type="GO" id="GO:0007165">
    <property type="term" value="P:signal transduction"/>
    <property type="evidence" value="ECO:0007669"/>
    <property type="project" value="InterPro"/>
</dbReference>
<dbReference type="WBParaSite" id="SSLN_0001441201-mRNA-1">
    <property type="protein sequence ID" value="SSLN_0001441201-mRNA-1"/>
    <property type="gene ID" value="SSLN_0001441201"/>
</dbReference>
<evidence type="ECO:0000313" key="5">
    <source>
        <dbReference type="WBParaSite" id="SSLN_0001441201-mRNA-1"/>
    </source>
</evidence>
<dbReference type="OrthoDB" id="1055148at2759"/>
<organism evidence="5">
    <name type="scientific">Schistocephalus solidus</name>
    <name type="common">Tapeworm</name>
    <dbReference type="NCBI Taxonomy" id="70667"/>
    <lineage>
        <taxon>Eukaryota</taxon>
        <taxon>Metazoa</taxon>
        <taxon>Spiralia</taxon>
        <taxon>Lophotrochozoa</taxon>
        <taxon>Platyhelminthes</taxon>
        <taxon>Cestoda</taxon>
        <taxon>Eucestoda</taxon>
        <taxon>Diphyllobothriidea</taxon>
        <taxon>Diphyllobothriidae</taxon>
        <taxon>Schistocephalus</taxon>
    </lineage>
</organism>
<sequence>MCEIFIKEATPESWPQVAQRLGLTEELLQRIEEEFPGGFNFKRRVRLSLESWTGLALVEPQRQNGDSLKPRSFGTLTLKSSSSTEDPGTPPAEELERKVEETAPEGTQQHTNLRLSLPTIQEKEPIGSHTIPKVLIASIVGPKATPERFYHVLRLLRLDNLADAVGRVFESARIHHV</sequence>
<dbReference type="AlphaFoldDB" id="A0A183TBN2"/>
<dbReference type="EMBL" id="UYSU01038450">
    <property type="protein sequence ID" value="VDM00266.1"/>
    <property type="molecule type" value="Genomic_DNA"/>
</dbReference>
<proteinExistence type="predicted"/>
<reference evidence="5" key="1">
    <citation type="submission" date="2016-06" db="UniProtKB">
        <authorList>
            <consortium name="WormBaseParasite"/>
        </authorList>
    </citation>
    <scope>IDENTIFICATION</scope>
</reference>
<gene>
    <name evidence="3" type="ORF">SSLN_LOCUS13880</name>
</gene>
<evidence type="ECO:0000313" key="4">
    <source>
        <dbReference type="Proteomes" id="UP000275846"/>
    </source>
</evidence>
<evidence type="ECO:0000256" key="1">
    <source>
        <dbReference type="SAM" id="MobiDB-lite"/>
    </source>
</evidence>
<dbReference type="SUPFAM" id="SSF47986">
    <property type="entry name" value="DEATH domain"/>
    <property type="match status" value="1"/>
</dbReference>
<evidence type="ECO:0000259" key="2">
    <source>
        <dbReference type="PROSITE" id="PS50017"/>
    </source>
</evidence>
<reference evidence="3 4" key="2">
    <citation type="submission" date="2018-11" db="EMBL/GenBank/DDBJ databases">
        <authorList>
            <consortium name="Pathogen Informatics"/>
        </authorList>
    </citation>
    <scope>NUCLEOTIDE SEQUENCE [LARGE SCALE GENOMIC DNA]</scope>
    <source>
        <strain evidence="3 4">NST_G2</strain>
    </source>
</reference>
<dbReference type="PROSITE" id="PS50017">
    <property type="entry name" value="DEATH_DOMAIN"/>
    <property type="match status" value="1"/>
</dbReference>
<feature type="region of interest" description="Disordered" evidence="1">
    <location>
        <begin position="63"/>
        <end position="96"/>
    </location>
</feature>